<accession>A0A4Z2F336</accession>
<reference evidence="2 3" key="1">
    <citation type="submission" date="2019-03" db="EMBL/GenBank/DDBJ databases">
        <title>First draft genome of Liparis tanakae, snailfish: a comprehensive survey of snailfish specific genes.</title>
        <authorList>
            <person name="Kim W."/>
            <person name="Song I."/>
            <person name="Jeong J.-H."/>
            <person name="Kim D."/>
            <person name="Kim S."/>
            <person name="Ryu S."/>
            <person name="Song J.Y."/>
            <person name="Lee S.K."/>
        </authorList>
    </citation>
    <scope>NUCLEOTIDE SEQUENCE [LARGE SCALE GENOMIC DNA]</scope>
    <source>
        <tissue evidence="2">Muscle</tissue>
    </source>
</reference>
<gene>
    <name evidence="2" type="primary">SEPT7_3</name>
    <name evidence="2" type="ORF">EYF80_054537</name>
</gene>
<sequence>MEDEQMKELERDFQLECHEREEQLKQKEAKMERVFDLKVKERKKELEDAEAEMERCHALMMGNLEAENQELDEQRQVLKAEKADVVTT</sequence>
<dbReference type="Proteomes" id="UP000314294">
    <property type="component" value="Unassembled WGS sequence"/>
</dbReference>
<evidence type="ECO:0000313" key="3">
    <source>
        <dbReference type="Proteomes" id="UP000314294"/>
    </source>
</evidence>
<protein>
    <submittedName>
        <fullName evidence="2">Septin-7</fullName>
    </submittedName>
</protein>
<proteinExistence type="predicted"/>
<feature type="coiled-coil region" evidence="1">
    <location>
        <begin position="39"/>
        <end position="84"/>
    </location>
</feature>
<name>A0A4Z2F336_9TELE</name>
<evidence type="ECO:0000313" key="2">
    <source>
        <dbReference type="EMBL" id="TNN35300.1"/>
    </source>
</evidence>
<comment type="caution">
    <text evidence="2">The sequence shown here is derived from an EMBL/GenBank/DDBJ whole genome shotgun (WGS) entry which is preliminary data.</text>
</comment>
<keyword evidence="1" id="KW-0175">Coiled coil</keyword>
<dbReference type="AlphaFoldDB" id="A0A4Z2F336"/>
<evidence type="ECO:0000256" key="1">
    <source>
        <dbReference type="SAM" id="Coils"/>
    </source>
</evidence>
<organism evidence="2 3">
    <name type="scientific">Liparis tanakae</name>
    <name type="common">Tanaka's snailfish</name>
    <dbReference type="NCBI Taxonomy" id="230148"/>
    <lineage>
        <taxon>Eukaryota</taxon>
        <taxon>Metazoa</taxon>
        <taxon>Chordata</taxon>
        <taxon>Craniata</taxon>
        <taxon>Vertebrata</taxon>
        <taxon>Euteleostomi</taxon>
        <taxon>Actinopterygii</taxon>
        <taxon>Neopterygii</taxon>
        <taxon>Teleostei</taxon>
        <taxon>Neoteleostei</taxon>
        <taxon>Acanthomorphata</taxon>
        <taxon>Eupercaria</taxon>
        <taxon>Perciformes</taxon>
        <taxon>Cottioidei</taxon>
        <taxon>Cottales</taxon>
        <taxon>Liparidae</taxon>
        <taxon>Liparis</taxon>
    </lineage>
</organism>
<dbReference type="EMBL" id="SRLO01001795">
    <property type="protein sequence ID" value="TNN35300.1"/>
    <property type="molecule type" value="Genomic_DNA"/>
</dbReference>
<keyword evidence="3" id="KW-1185">Reference proteome</keyword>